<dbReference type="Pfam" id="PF00443">
    <property type="entry name" value="UCH"/>
    <property type="match status" value="1"/>
</dbReference>
<dbReference type="InterPro" id="IPR028889">
    <property type="entry name" value="USP"/>
</dbReference>
<keyword evidence="4" id="KW-0645">Protease</keyword>
<dbReference type="AlphaFoldDB" id="A0AAV4UC90"/>
<dbReference type="GO" id="GO:0006508">
    <property type="term" value="P:proteolysis"/>
    <property type="evidence" value="ECO:0007669"/>
    <property type="project" value="UniProtKB-KW"/>
</dbReference>
<dbReference type="GO" id="GO:0016579">
    <property type="term" value="P:protein deubiquitination"/>
    <property type="evidence" value="ECO:0007669"/>
    <property type="project" value="InterPro"/>
</dbReference>
<evidence type="ECO:0000256" key="3">
    <source>
        <dbReference type="ARBA" id="ARBA00012759"/>
    </source>
</evidence>
<dbReference type="GO" id="GO:0004843">
    <property type="term" value="F:cysteine-type deubiquitinase activity"/>
    <property type="evidence" value="ECO:0007669"/>
    <property type="project" value="UniProtKB-EC"/>
</dbReference>
<comment type="similarity">
    <text evidence="2">Belongs to the peptidase C19 family.</text>
</comment>
<dbReference type="InterPro" id="IPR050164">
    <property type="entry name" value="Peptidase_C19"/>
</dbReference>
<dbReference type="PANTHER" id="PTHR24006:SF888">
    <property type="entry name" value="UBIQUITIN CARBOXYL-TERMINAL HYDROLASE 30"/>
    <property type="match status" value="1"/>
</dbReference>
<gene>
    <name evidence="9" type="ORF">CEXT_815761</name>
</gene>
<dbReference type="Proteomes" id="UP001054945">
    <property type="component" value="Unassembled WGS sequence"/>
</dbReference>
<evidence type="ECO:0000256" key="6">
    <source>
        <dbReference type="ARBA" id="ARBA00022801"/>
    </source>
</evidence>
<keyword evidence="10" id="KW-1185">Reference proteome</keyword>
<dbReference type="EMBL" id="BPLR01012635">
    <property type="protein sequence ID" value="GIY55373.1"/>
    <property type="molecule type" value="Genomic_DNA"/>
</dbReference>
<evidence type="ECO:0000259" key="8">
    <source>
        <dbReference type="PROSITE" id="PS50235"/>
    </source>
</evidence>
<dbReference type="InterPro" id="IPR038765">
    <property type="entry name" value="Papain-like_cys_pep_sf"/>
</dbReference>
<reference evidence="9 10" key="1">
    <citation type="submission" date="2021-06" db="EMBL/GenBank/DDBJ databases">
        <title>Caerostris extrusa draft genome.</title>
        <authorList>
            <person name="Kono N."/>
            <person name="Arakawa K."/>
        </authorList>
    </citation>
    <scope>NUCLEOTIDE SEQUENCE [LARGE SCALE GENOMIC DNA]</scope>
</reference>
<evidence type="ECO:0000256" key="4">
    <source>
        <dbReference type="ARBA" id="ARBA00022670"/>
    </source>
</evidence>
<evidence type="ECO:0000256" key="2">
    <source>
        <dbReference type="ARBA" id="ARBA00009085"/>
    </source>
</evidence>
<proteinExistence type="inferred from homology"/>
<dbReference type="InterPro" id="IPR018200">
    <property type="entry name" value="USP_CS"/>
</dbReference>
<dbReference type="GO" id="GO:0005634">
    <property type="term" value="C:nucleus"/>
    <property type="evidence" value="ECO:0007669"/>
    <property type="project" value="TreeGrafter"/>
</dbReference>
<name>A0AAV4UC90_CAEEX</name>
<evidence type="ECO:0000313" key="10">
    <source>
        <dbReference type="Proteomes" id="UP001054945"/>
    </source>
</evidence>
<keyword evidence="5" id="KW-0833">Ubl conjugation pathway</keyword>
<dbReference type="EC" id="3.4.19.12" evidence="3"/>
<dbReference type="PROSITE" id="PS00973">
    <property type="entry name" value="USP_2"/>
    <property type="match status" value="1"/>
</dbReference>
<feature type="domain" description="USP" evidence="8">
    <location>
        <begin position="1"/>
        <end position="115"/>
    </location>
</feature>
<dbReference type="SUPFAM" id="SSF54001">
    <property type="entry name" value="Cysteine proteinases"/>
    <property type="match status" value="1"/>
</dbReference>
<dbReference type="PROSITE" id="PS50235">
    <property type="entry name" value="USP_3"/>
    <property type="match status" value="1"/>
</dbReference>
<evidence type="ECO:0000256" key="5">
    <source>
        <dbReference type="ARBA" id="ARBA00022786"/>
    </source>
</evidence>
<dbReference type="InterPro" id="IPR001394">
    <property type="entry name" value="Peptidase_C19_UCH"/>
</dbReference>
<protein>
    <recommendedName>
        <fullName evidence="3">ubiquitinyl hydrolase 1</fullName>
        <ecNumber evidence="3">3.4.19.12</ecNumber>
    </recommendedName>
</protein>
<keyword evidence="7" id="KW-0788">Thiol protease</keyword>
<comment type="caution">
    <text evidence="9">The sequence shown here is derived from an EMBL/GenBank/DDBJ whole genome shotgun (WGS) entry which is preliminary data.</text>
</comment>
<dbReference type="Gene3D" id="3.90.70.10">
    <property type="entry name" value="Cysteine proteinases"/>
    <property type="match status" value="1"/>
</dbReference>
<evidence type="ECO:0000256" key="1">
    <source>
        <dbReference type="ARBA" id="ARBA00000707"/>
    </source>
</evidence>
<dbReference type="GO" id="GO:0005829">
    <property type="term" value="C:cytosol"/>
    <property type="evidence" value="ECO:0007669"/>
    <property type="project" value="TreeGrafter"/>
</dbReference>
<sequence>MNFQVLFALTYPRAYWSKKKATLEKDHSHLYFPEVIDLSPYVHPSIRQAQKDPDSYQYVLFGVVQHQGDKTGGHYWSYVRHRDSRWLACEDEIIKDASLREVLNCEASLLFYYKRFWKY</sequence>
<dbReference type="PANTHER" id="PTHR24006">
    <property type="entry name" value="UBIQUITIN CARBOXYL-TERMINAL HYDROLASE"/>
    <property type="match status" value="1"/>
</dbReference>
<evidence type="ECO:0000313" key="9">
    <source>
        <dbReference type="EMBL" id="GIY55373.1"/>
    </source>
</evidence>
<organism evidence="9 10">
    <name type="scientific">Caerostris extrusa</name>
    <name type="common">Bark spider</name>
    <name type="synonym">Caerostris bankana</name>
    <dbReference type="NCBI Taxonomy" id="172846"/>
    <lineage>
        <taxon>Eukaryota</taxon>
        <taxon>Metazoa</taxon>
        <taxon>Ecdysozoa</taxon>
        <taxon>Arthropoda</taxon>
        <taxon>Chelicerata</taxon>
        <taxon>Arachnida</taxon>
        <taxon>Araneae</taxon>
        <taxon>Araneomorphae</taxon>
        <taxon>Entelegynae</taxon>
        <taxon>Araneoidea</taxon>
        <taxon>Araneidae</taxon>
        <taxon>Caerostris</taxon>
    </lineage>
</organism>
<keyword evidence="6" id="KW-0378">Hydrolase</keyword>
<accession>A0AAV4UC90</accession>
<comment type="catalytic activity">
    <reaction evidence="1">
        <text>Thiol-dependent hydrolysis of ester, thioester, amide, peptide and isopeptide bonds formed by the C-terminal Gly of ubiquitin (a 76-residue protein attached to proteins as an intracellular targeting signal).</text>
        <dbReference type="EC" id="3.4.19.12"/>
    </reaction>
</comment>
<evidence type="ECO:0000256" key="7">
    <source>
        <dbReference type="ARBA" id="ARBA00022807"/>
    </source>
</evidence>